<dbReference type="AlphaFoldDB" id="A0ABD3QNS4"/>
<dbReference type="Pfam" id="PF02826">
    <property type="entry name" value="2-Hacid_dh_C"/>
    <property type="match status" value="1"/>
</dbReference>
<gene>
    <name evidence="4" type="ORF">ACHAW5_003788</name>
</gene>
<dbReference type="EMBL" id="JALLAZ020000172">
    <property type="protein sequence ID" value="KAL3801875.1"/>
    <property type="molecule type" value="Genomic_DNA"/>
</dbReference>
<dbReference type="InterPro" id="IPR006140">
    <property type="entry name" value="D-isomer_DH_NAD-bd"/>
</dbReference>
<dbReference type="GO" id="GO:0016491">
    <property type="term" value="F:oxidoreductase activity"/>
    <property type="evidence" value="ECO:0007669"/>
    <property type="project" value="UniProtKB-KW"/>
</dbReference>
<proteinExistence type="predicted"/>
<evidence type="ECO:0000313" key="4">
    <source>
        <dbReference type="EMBL" id="KAL3801875.1"/>
    </source>
</evidence>
<accession>A0ABD3QNS4</accession>
<dbReference type="PANTHER" id="PTHR43333">
    <property type="entry name" value="2-HACID_DH_C DOMAIN-CONTAINING PROTEIN"/>
    <property type="match status" value="1"/>
</dbReference>
<organism evidence="4 5">
    <name type="scientific">Stephanodiscus triporus</name>
    <dbReference type="NCBI Taxonomy" id="2934178"/>
    <lineage>
        <taxon>Eukaryota</taxon>
        <taxon>Sar</taxon>
        <taxon>Stramenopiles</taxon>
        <taxon>Ochrophyta</taxon>
        <taxon>Bacillariophyta</taxon>
        <taxon>Coscinodiscophyceae</taxon>
        <taxon>Thalassiosirophycidae</taxon>
        <taxon>Stephanodiscales</taxon>
        <taxon>Stephanodiscaceae</taxon>
        <taxon>Stephanodiscus</taxon>
    </lineage>
</organism>
<comment type="caution">
    <text evidence="4">The sequence shown here is derived from an EMBL/GenBank/DDBJ whole genome shotgun (WGS) entry which is preliminary data.</text>
</comment>
<sequence>MANQTIIIIFTSIEGIAQSLHNVYPDFPLQEVKDEALSSHGGIVLFDPSALRRESVAILKGAQILISEPAIVAKLLEHDASALSSLQWCQSTHAGVNPIFDSSIALPLSFELTRLAGCFGPPIAEWCIARIVGHERNFAASAKDQMSKYWGGSIDAVRGYRYLSSLTLSVLGCGDIGTTVAKAARTFGMRTVGYGKRSRNADQKINGIDTYTTNITQALHAADYIVSVLPSTPETRGLLNDDALLPASKRSGGKCPVFLNVGRGDVISEESLLNALDNKWISAAILDVFAVEPLPEGSAPGVDPTLSFHLIGLTQGNDVQNVFMENHQRFLKGEVLKYSVDWEKGY</sequence>
<keyword evidence="5" id="KW-1185">Reference proteome</keyword>
<evidence type="ECO:0000313" key="5">
    <source>
        <dbReference type="Proteomes" id="UP001530315"/>
    </source>
</evidence>
<evidence type="ECO:0000259" key="3">
    <source>
        <dbReference type="Pfam" id="PF02826"/>
    </source>
</evidence>
<name>A0ABD3QNS4_9STRA</name>
<dbReference type="PANTHER" id="PTHR43333:SF1">
    <property type="entry name" value="D-ISOMER SPECIFIC 2-HYDROXYACID DEHYDROGENASE NAD-BINDING DOMAIN-CONTAINING PROTEIN"/>
    <property type="match status" value="1"/>
</dbReference>
<protein>
    <recommendedName>
        <fullName evidence="3">D-isomer specific 2-hydroxyacid dehydrogenase NAD-binding domain-containing protein</fullName>
    </recommendedName>
</protein>
<dbReference type="InterPro" id="IPR036291">
    <property type="entry name" value="NAD(P)-bd_dom_sf"/>
</dbReference>
<dbReference type="Gene3D" id="3.40.50.720">
    <property type="entry name" value="NAD(P)-binding Rossmann-like Domain"/>
    <property type="match status" value="2"/>
</dbReference>
<dbReference type="SUPFAM" id="SSF51735">
    <property type="entry name" value="NAD(P)-binding Rossmann-fold domains"/>
    <property type="match status" value="1"/>
</dbReference>
<keyword evidence="2" id="KW-0520">NAD</keyword>
<keyword evidence="1" id="KW-0560">Oxidoreductase</keyword>
<dbReference type="Proteomes" id="UP001530315">
    <property type="component" value="Unassembled WGS sequence"/>
</dbReference>
<feature type="domain" description="D-isomer specific 2-hydroxyacid dehydrogenase NAD-binding" evidence="3">
    <location>
        <begin position="130"/>
        <end position="298"/>
    </location>
</feature>
<reference evidence="4 5" key="1">
    <citation type="submission" date="2024-10" db="EMBL/GenBank/DDBJ databases">
        <title>Updated reference genomes for cyclostephanoid diatoms.</title>
        <authorList>
            <person name="Roberts W.R."/>
            <person name="Alverson A.J."/>
        </authorList>
    </citation>
    <scope>NUCLEOTIDE SEQUENCE [LARGE SCALE GENOMIC DNA]</scope>
    <source>
        <strain evidence="4 5">AJA276-08</strain>
    </source>
</reference>
<evidence type="ECO:0000256" key="1">
    <source>
        <dbReference type="ARBA" id="ARBA00023002"/>
    </source>
</evidence>
<evidence type="ECO:0000256" key="2">
    <source>
        <dbReference type="ARBA" id="ARBA00023027"/>
    </source>
</evidence>